<dbReference type="Proteomes" id="UP000475862">
    <property type="component" value="Unassembled WGS sequence"/>
</dbReference>
<organism evidence="1 2">
    <name type="scientific">Aphis glycines</name>
    <name type="common">Soybean aphid</name>
    <dbReference type="NCBI Taxonomy" id="307491"/>
    <lineage>
        <taxon>Eukaryota</taxon>
        <taxon>Metazoa</taxon>
        <taxon>Ecdysozoa</taxon>
        <taxon>Arthropoda</taxon>
        <taxon>Hexapoda</taxon>
        <taxon>Insecta</taxon>
        <taxon>Pterygota</taxon>
        <taxon>Neoptera</taxon>
        <taxon>Paraneoptera</taxon>
        <taxon>Hemiptera</taxon>
        <taxon>Sternorrhyncha</taxon>
        <taxon>Aphidomorpha</taxon>
        <taxon>Aphidoidea</taxon>
        <taxon>Aphididae</taxon>
        <taxon>Aphidini</taxon>
        <taxon>Aphis</taxon>
        <taxon>Aphis</taxon>
    </lineage>
</organism>
<accession>A0A6G0TR01</accession>
<comment type="caution">
    <text evidence="1">The sequence shown here is derived from an EMBL/GenBank/DDBJ whole genome shotgun (WGS) entry which is preliminary data.</text>
</comment>
<sequence>MWKDSGILGTVLPSHLFRSGSNFLVHDPFVVDAHLACHRMLVSNRSCLLMVAFEGGMAPCIGGAAARARILFLSMPSRSAGGSPASTSAASSETVRYARMMRNAMALCGRTRFLTVLAEAAAVSIQVGAAYNSWLSTTDASSLLFDWQGPLVFDISLDRAAADRAAFFATVVTWTENVIRWSRNTPRYLREGLSPI</sequence>
<dbReference type="AlphaFoldDB" id="A0A6G0TR01"/>
<evidence type="ECO:0000313" key="1">
    <source>
        <dbReference type="EMBL" id="KAE9537400.1"/>
    </source>
</evidence>
<name>A0A6G0TR01_APHGL</name>
<keyword evidence="2" id="KW-1185">Reference proteome</keyword>
<reference evidence="1 2" key="1">
    <citation type="submission" date="2019-08" db="EMBL/GenBank/DDBJ databases">
        <title>The genome of the soybean aphid Biotype 1, its phylome, world population structure and adaptation to the North American continent.</title>
        <authorList>
            <person name="Giordano R."/>
            <person name="Donthu R.K."/>
            <person name="Hernandez A.G."/>
            <person name="Wright C.L."/>
            <person name="Zimin A.V."/>
        </authorList>
    </citation>
    <scope>NUCLEOTIDE SEQUENCE [LARGE SCALE GENOMIC DNA]</scope>
    <source>
        <tissue evidence="1">Whole aphids</tissue>
    </source>
</reference>
<protein>
    <submittedName>
        <fullName evidence="1">Uncharacterized protein</fullName>
    </submittedName>
</protein>
<evidence type="ECO:0000313" key="2">
    <source>
        <dbReference type="Proteomes" id="UP000475862"/>
    </source>
</evidence>
<proteinExistence type="predicted"/>
<gene>
    <name evidence="1" type="ORF">AGLY_006423</name>
</gene>
<dbReference type="EMBL" id="VYZN01000018">
    <property type="protein sequence ID" value="KAE9537400.1"/>
    <property type="molecule type" value="Genomic_DNA"/>
</dbReference>